<accession>A0ACC4DQ50</accession>
<dbReference type="EMBL" id="JBGNUJ010000007">
    <property type="protein sequence ID" value="KAL3957581.1"/>
    <property type="molecule type" value="Genomic_DNA"/>
</dbReference>
<evidence type="ECO:0000313" key="1">
    <source>
        <dbReference type="EMBL" id="KAL3957581.1"/>
    </source>
</evidence>
<reference evidence="1" key="1">
    <citation type="submission" date="2024-12" db="EMBL/GenBank/DDBJ databases">
        <title>Comparative genomics and development of molecular markers within Purpureocillium lilacinum and among Purpureocillium species.</title>
        <authorList>
            <person name="Yeh Z.-Y."/>
            <person name="Ni N.-T."/>
            <person name="Lo P.-H."/>
            <person name="Mushyakhwo K."/>
            <person name="Lin C.-F."/>
            <person name="Nai Y.-S."/>
        </authorList>
    </citation>
    <scope>NUCLEOTIDE SEQUENCE</scope>
    <source>
        <strain evidence="1">NCHU-NPUST-175</strain>
    </source>
</reference>
<organism evidence="1 2">
    <name type="scientific">Purpureocillium lilacinum</name>
    <name type="common">Paecilomyces lilacinus</name>
    <dbReference type="NCBI Taxonomy" id="33203"/>
    <lineage>
        <taxon>Eukaryota</taxon>
        <taxon>Fungi</taxon>
        <taxon>Dikarya</taxon>
        <taxon>Ascomycota</taxon>
        <taxon>Pezizomycotina</taxon>
        <taxon>Sordariomycetes</taxon>
        <taxon>Hypocreomycetidae</taxon>
        <taxon>Hypocreales</taxon>
        <taxon>Ophiocordycipitaceae</taxon>
        <taxon>Purpureocillium</taxon>
    </lineage>
</organism>
<keyword evidence="2" id="KW-1185">Reference proteome</keyword>
<name>A0ACC4DQ50_PURLI</name>
<proteinExistence type="predicted"/>
<evidence type="ECO:0000313" key="2">
    <source>
        <dbReference type="Proteomes" id="UP001638806"/>
    </source>
</evidence>
<sequence length="121" mass="13190">MPSTPAAAPPPSRPPPPQHVASAEPPTKWTNAGRGSPEESKLWRRRPVTAERRETPDTASLGQPYITSRDGRLQLDLASPWCSAVRASNQTLSKHFLKTLFFDILTASSLRVPGPLPDLVT</sequence>
<comment type="caution">
    <text evidence="1">The sequence shown here is derived from an EMBL/GenBank/DDBJ whole genome shotgun (WGS) entry which is preliminary data.</text>
</comment>
<protein>
    <submittedName>
        <fullName evidence="1">Uncharacterized protein</fullName>
    </submittedName>
</protein>
<gene>
    <name evidence="1" type="ORF">ACCO45_008159</name>
</gene>
<dbReference type="Proteomes" id="UP001638806">
    <property type="component" value="Unassembled WGS sequence"/>
</dbReference>